<reference evidence="8 9" key="1">
    <citation type="submission" date="2019-07" db="EMBL/GenBank/DDBJ databases">
        <title>Whole genome shotgun sequence of Deinococcus cellulosilyticus NBRC 106333.</title>
        <authorList>
            <person name="Hosoyama A."/>
            <person name="Uohara A."/>
            <person name="Ohji S."/>
            <person name="Ichikawa N."/>
        </authorList>
    </citation>
    <scope>NUCLEOTIDE SEQUENCE [LARGE SCALE GENOMIC DNA]</scope>
    <source>
        <strain evidence="8 9">NBRC 106333</strain>
    </source>
</reference>
<dbReference type="RefSeq" id="WP_146885075.1">
    <property type="nucleotide sequence ID" value="NZ_BJXB01000011.1"/>
</dbReference>
<dbReference type="SUPFAM" id="SSF50621">
    <property type="entry name" value="Alanine racemase C-terminal domain-like"/>
    <property type="match status" value="1"/>
</dbReference>
<evidence type="ECO:0000256" key="5">
    <source>
        <dbReference type="ARBA" id="ARBA00023239"/>
    </source>
</evidence>
<proteinExistence type="predicted"/>
<evidence type="ECO:0000256" key="2">
    <source>
        <dbReference type="ARBA" id="ARBA00022793"/>
    </source>
</evidence>
<dbReference type="GO" id="GO:0045312">
    <property type="term" value="P:nor-spermidine biosynthetic process"/>
    <property type="evidence" value="ECO:0007669"/>
    <property type="project" value="InterPro"/>
</dbReference>
<dbReference type="Proteomes" id="UP000321306">
    <property type="component" value="Unassembled WGS sequence"/>
</dbReference>
<sequence>MTTEIFPVEKIPFDQMPSPCFVLDESRLKHNLEILKRVQDESGAHIICALKGYSMWSTFPMVRQYLYGATASSLNEALLSKHEMGKEVHVYIPAYSDEEFPQVLELADHLTFNTFTQWERYRDQVKAYTERTGKHIGCAIRINPEYSENKVPLYDPCVPFSRLGVTRSHFREDLLDGIDGLHFHTLSAKNSDTLERTLEVVEEKFGDLLPRMKWVNFGGGHHITNKNYDVDRLIRVVKAFREKWDVDVILEPGEAVGWQTGWLVSSVLDAFNNGMNMAMLDVSVSAHMPDCLEMPYRPDILNGDEPGEKPFTYRLGGGTCLAGDIIGDYSFDAPLQVGSRIVFEDMIHYTMVKTTFFNGVKHPSIGIWTLDGEFRLVKDFGYEEFKAKLS</sequence>
<dbReference type="FunFam" id="3.20.20.10:FF:000012">
    <property type="entry name" value="Carboxynorspermidine/carboxyspermidine decarboxylase"/>
    <property type="match status" value="1"/>
</dbReference>
<dbReference type="InterPro" id="IPR009006">
    <property type="entry name" value="Ala_racemase/Decarboxylase_C"/>
</dbReference>
<evidence type="ECO:0000256" key="3">
    <source>
        <dbReference type="ARBA" id="ARBA00022898"/>
    </source>
</evidence>
<feature type="binding site" evidence="6">
    <location>
        <position position="254"/>
    </location>
    <ligand>
        <name>substrate</name>
    </ligand>
</feature>
<keyword evidence="3" id="KW-0663">Pyridoxal phosphate</keyword>
<dbReference type="Gene3D" id="2.40.37.10">
    <property type="entry name" value="Lyase, Ornithine Decarboxylase, Chain A, domain 1"/>
    <property type="match status" value="1"/>
</dbReference>
<feature type="domain" description="Orn/DAP/Arg decarboxylase 2 C-terminal" evidence="7">
    <location>
        <begin position="147"/>
        <end position="346"/>
    </location>
</feature>
<dbReference type="GO" id="GO:0009089">
    <property type="term" value="P:lysine biosynthetic process via diaminopimelate"/>
    <property type="evidence" value="ECO:0007669"/>
    <property type="project" value="TreeGrafter"/>
</dbReference>
<dbReference type="GO" id="GO:0008836">
    <property type="term" value="F:diaminopimelate decarboxylase activity"/>
    <property type="evidence" value="ECO:0007669"/>
    <property type="project" value="TreeGrafter"/>
</dbReference>
<keyword evidence="5" id="KW-0456">Lyase</keyword>
<dbReference type="PANTHER" id="PTHR43727">
    <property type="entry name" value="DIAMINOPIMELATE DECARBOXYLASE"/>
    <property type="match status" value="1"/>
</dbReference>
<dbReference type="NCBIfam" id="TIGR01047">
    <property type="entry name" value="nspC"/>
    <property type="match status" value="1"/>
</dbReference>
<dbReference type="OrthoDB" id="9804410at2"/>
<evidence type="ECO:0000256" key="6">
    <source>
        <dbReference type="PIRSR" id="PIRSR038941-1"/>
    </source>
</evidence>
<dbReference type="AlphaFoldDB" id="A0A511N2L4"/>
<dbReference type="PIRSF" id="PIRSF038941">
    <property type="entry name" value="NspC"/>
    <property type="match status" value="1"/>
</dbReference>
<comment type="cofactor">
    <cofactor evidence="1">
        <name>pyridoxal 5'-phosphate</name>
        <dbReference type="ChEBI" id="CHEBI:597326"/>
    </cofactor>
</comment>
<evidence type="ECO:0000313" key="8">
    <source>
        <dbReference type="EMBL" id="GEM47094.1"/>
    </source>
</evidence>
<dbReference type="Pfam" id="PF00278">
    <property type="entry name" value="Orn_DAP_Arg_deC"/>
    <property type="match status" value="1"/>
</dbReference>
<accession>A0A511N2L4</accession>
<dbReference type="InterPro" id="IPR029066">
    <property type="entry name" value="PLP-binding_barrel"/>
</dbReference>
<keyword evidence="4" id="KW-0745">Spermidine biosynthesis</keyword>
<comment type="caution">
    <text evidence="8">The sequence shown here is derived from an EMBL/GenBank/DDBJ whole genome shotgun (WGS) entry which is preliminary data.</text>
</comment>
<evidence type="ECO:0000256" key="4">
    <source>
        <dbReference type="ARBA" id="ARBA00023066"/>
    </source>
</evidence>
<name>A0A511N2L4_DEIC1</name>
<dbReference type="GO" id="GO:0008295">
    <property type="term" value="P:spermidine biosynthetic process"/>
    <property type="evidence" value="ECO:0007669"/>
    <property type="project" value="UniProtKB-KW"/>
</dbReference>
<dbReference type="InterPro" id="IPR022643">
    <property type="entry name" value="De-COase2_C"/>
</dbReference>
<keyword evidence="9" id="KW-1185">Reference proteome</keyword>
<keyword evidence="2" id="KW-0210">Decarboxylase</keyword>
<evidence type="ECO:0000259" key="7">
    <source>
        <dbReference type="Pfam" id="PF00278"/>
    </source>
</evidence>
<organism evidence="8 9">
    <name type="scientific">Deinococcus cellulosilyticus (strain DSM 18568 / NBRC 106333 / KACC 11606 / 5516J-15)</name>
    <dbReference type="NCBI Taxonomy" id="1223518"/>
    <lineage>
        <taxon>Bacteria</taxon>
        <taxon>Thermotogati</taxon>
        <taxon>Deinococcota</taxon>
        <taxon>Deinococci</taxon>
        <taxon>Deinococcales</taxon>
        <taxon>Deinococcaceae</taxon>
        <taxon>Deinococcus</taxon>
    </lineage>
</organism>
<dbReference type="FunFam" id="2.40.37.10:FF:000013">
    <property type="entry name" value="Carboxynorspermidine decarboxylase"/>
    <property type="match status" value="1"/>
</dbReference>
<dbReference type="Gene3D" id="3.20.20.10">
    <property type="entry name" value="Alanine racemase"/>
    <property type="match status" value="1"/>
</dbReference>
<dbReference type="SUPFAM" id="SSF51419">
    <property type="entry name" value="PLP-binding barrel"/>
    <property type="match status" value="1"/>
</dbReference>
<feature type="binding site" evidence="6">
    <location>
        <position position="290"/>
    </location>
    <ligand>
        <name>substrate</name>
    </ligand>
</feature>
<dbReference type="PANTHER" id="PTHR43727:SF1">
    <property type="entry name" value="CARBOXYNORSPERMIDINE_CARBOXYSPERMIDINE DECARBOXYLASE"/>
    <property type="match status" value="1"/>
</dbReference>
<dbReference type="InterPro" id="IPR005730">
    <property type="entry name" value="Nsp_de-COase"/>
</dbReference>
<evidence type="ECO:0000313" key="9">
    <source>
        <dbReference type="Proteomes" id="UP000321306"/>
    </source>
</evidence>
<protein>
    <submittedName>
        <fullName evidence="8">Carboxynorspermidine decarboxylase</fullName>
    </submittedName>
</protein>
<evidence type="ECO:0000256" key="1">
    <source>
        <dbReference type="ARBA" id="ARBA00001933"/>
    </source>
</evidence>
<dbReference type="EMBL" id="BJXB01000011">
    <property type="protein sequence ID" value="GEM47094.1"/>
    <property type="molecule type" value="Genomic_DNA"/>
</dbReference>
<dbReference type="CDD" id="cd06829">
    <property type="entry name" value="PLPDE_III_CANSDC"/>
    <property type="match status" value="1"/>
</dbReference>
<gene>
    <name evidence="8" type="ORF">DC3_27290</name>
</gene>